<organism evidence="2 3">
    <name type="scientific">Aspergillus lucknowensis</name>
    <dbReference type="NCBI Taxonomy" id="176173"/>
    <lineage>
        <taxon>Eukaryota</taxon>
        <taxon>Fungi</taxon>
        <taxon>Dikarya</taxon>
        <taxon>Ascomycota</taxon>
        <taxon>Pezizomycotina</taxon>
        <taxon>Eurotiomycetes</taxon>
        <taxon>Eurotiomycetidae</taxon>
        <taxon>Eurotiales</taxon>
        <taxon>Aspergillaceae</taxon>
        <taxon>Aspergillus</taxon>
        <taxon>Aspergillus subgen. Nidulantes</taxon>
    </lineage>
</organism>
<dbReference type="Proteomes" id="UP001610432">
    <property type="component" value="Unassembled WGS sequence"/>
</dbReference>
<dbReference type="InterPro" id="IPR021858">
    <property type="entry name" value="Fun_TF"/>
</dbReference>
<evidence type="ECO:0000313" key="3">
    <source>
        <dbReference type="Proteomes" id="UP001610432"/>
    </source>
</evidence>
<dbReference type="EMBL" id="JBFXLQ010000004">
    <property type="protein sequence ID" value="KAL2871032.1"/>
    <property type="molecule type" value="Genomic_DNA"/>
</dbReference>
<dbReference type="PANTHER" id="PTHR37540:SF5">
    <property type="entry name" value="TRANSCRIPTION FACTOR DOMAIN-CONTAINING PROTEIN"/>
    <property type="match status" value="1"/>
</dbReference>
<dbReference type="RefSeq" id="XP_070890011.1">
    <property type="nucleotide sequence ID" value="XM_071032155.1"/>
</dbReference>
<name>A0ABR4M372_9EURO</name>
<dbReference type="PANTHER" id="PTHR37540">
    <property type="entry name" value="TRANSCRIPTION FACTOR (ACR-2), PUTATIVE-RELATED-RELATED"/>
    <property type="match status" value="1"/>
</dbReference>
<keyword evidence="1" id="KW-0732">Signal</keyword>
<comment type="caution">
    <text evidence="2">The sequence shown here is derived from an EMBL/GenBank/DDBJ whole genome shotgun (WGS) entry which is preliminary data.</text>
</comment>
<evidence type="ECO:0000256" key="1">
    <source>
        <dbReference type="SAM" id="SignalP"/>
    </source>
</evidence>
<accession>A0ABR4M372</accession>
<feature type="chain" id="PRO_5046345785" evidence="1">
    <location>
        <begin position="29"/>
        <end position="363"/>
    </location>
</feature>
<reference evidence="2 3" key="1">
    <citation type="submission" date="2024-07" db="EMBL/GenBank/DDBJ databases">
        <title>Section-level genome sequencing and comparative genomics of Aspergillus sections Usti and Cavernicolus.</title>
        <authorList>
            <consortium name="Lawrence Berkeley National Laboratory"/>
            <person name="Nybo J.L."/>
            <person name="Vesth T.C."/>
            <person name="Theobald S."/>
            <person name="Frisvad J.C."/>
            <person name="Larsen T.O."/>
            <person name="Kjaerboelling I."/>
            <person name="Rothschild-Mancinelli K."/>
            <person name="Lyhne E.K."/>
            <person name="Kogle M.E."/>
            <person name="Barry K."/>
            <person name="Clum A."/>
            <person name="Na H."/>
            <person name="Ledsgaard L."/>
            <person name="Lin J."/>
            <person name="Lipzen A."/>
            <person name="Kuo A."/>
            <person name="Riley R."/>
            <person name="Mondo S."/>
            <person name="Labutti K."/>
            <person name="Haridas S."/>
            <person name="Pangalinan J."/>
            <person name="Salamov A.A."/>
            <person name="Simmons B.A."/>
            <person name="Magnuson J.K."/>
            <person name="Chen J."/>
            <person name="Drula E."/>
            <person name="Henrissat B."/>
            <person name="Wiebenga A."/>
            <person name="Lubbers R.J."/>
            <person name="Gomes A.C."/>
            <person name="Macurrencykelacurrency M.R."/>
            <person name="Stajich J."/>
            <person name="Grigoriev I.V."/>
            <person name="Mortensen U.H."/>
            <person name="De Vries R.P."/>
            <person name="Baker S.E."/>
            <person name="Andersen M.R."/>
        </authorList>
    </citation>
    <scope>NUCLEOTIDE SEQUENCE [LARGE SCALE GENOMIC DNA]</scope>
    <source>
        <strain evidence="2 3">CBS 449.75</strain>
    </source>
</reference>
<protein>
    <submittedName>
        <fullName evidence="2">Uncharacterized protein</fullName>
    </submittedName>
</protein>
<gene>
    <name evidence="2" type="ORF">BJX67DRAFT_377643</name>
</gene>
<sequence length="363" mass="39762">MAHVHNVWVSRALSDPCLFLALLFAASAHRDMVQGTPHTTQTLYHQSQALKALRERVNEAKQVSYEIAASAITLTFYSMSGYNTASALIHKSGVLQMLAGCRNRGPEFEALKALANVILFGLAVVVNEEASYIRPDKALKRTDFRASDLLRRAVLRVSEVQGSLLTSDTTSQLQTVLEFITSTEHASISDLYTLHKATLMARSRETTILETESRIMTGNKTAQIINKCCRLAINIFWSTLESAVLFRGRKSLPASIDPTMASPAPPTSLEMLRAIIQGLELVTWKKHDPEACLWICLTAAAACNDPASRVPFGAVVPPLLTASDTAEVLLAKECWKYSKWLTGFVSPGTGDTMVLIPEITVGR</sequence>
<evidence type="ECO:0000313" key="2">
    <source>
        <dbReference type="EMBL" id="KAL2871032.1"/>
    </source>
</evidence>
<proteinExistence type="predicted"/>
<dbReference type="Pfam" id="PF11951">
    <property type="entry name" value="Fungal_trans_2"/>
    <property type="match status" value="1"/>
</dbReference>
<dbReference type="GeneID" id="98147227"/>
<keyword evidence="3" id="KW-1185">Reference proteome</keyword>
<feature type="signal peptide" evidence="1">
    <location>
        <begin position="1"/>
        <end position="28"/>
    </location>
</feature>